<dbReference type="InterPro" id="IPR006303">
    <property type="entry name" value="FliR"/>
</dbReference>
<dbReference type="AlphaFoldDB" id="A0A5C6U7D1"/>
<dbReference type="GO" id="GO:0009425">
    <property type="term" value="C:bacterial-type flagellum basal body"/>
    <property type="evidence" value="ECO:0007669"/>
    <property type="project" value="UniProtKB-SubCell"/>
</dbReference>
<dbReference type="GO" id="GO:0005886">
    <property type="term" value="C:plasma membrane"/>
    <property type="evidence" value="ECO:0007669"/>
    <property type="project" value="UniProtKB-SubCell"/>
</dbReference>
<comment type="function">
    <text evidence="1 10">Role in flagellar biosynthesis.</text>
</comment>
<dbReference type="InterPro" id="IPR002010">
    <property type="entry name" value="T3SS_IM_R"/>
</dbReference>
<keyword evidence="12" id="KW-1185">Reference proteome</keyword>
<dbReference type="PRINTS" id="PR00953">
    <property type="entry name" value="TYPE3IMRPROT"/>
</dbReference>
<organism evidence="11 12">
    <name type="scientific">Flavisphingopyxis soli</name>
    <dbReference type="NCBI Taxonomy" id="2601267"/>
    <lineage>
        <taxon>Bacteria</taxon>
        <taxon>Pseudomonadati</taxon>
        <taxon>Pseudomonadota</taxon>
        <taxon>Alphaproteobacteria</taxon>
        <taxon>Sphingomonadales</taxon>
        <taxon>Sphingopyxidaceae</taxon>
        <taxon>Flavisphingopyxis</taxon>
    </lineage>
</organism>
<protein>
    <recommendedName>
        <fullName evidence="3 9">Flagellar biosynthetic protein FliR</fullName>
    </recommendedName>
</protein>
<evidence type="ECO:0000256" key="4">
    <source>
        <dbReference type="ARBA" id="ARBA00022475"/>
    </source>
</evidence>
<feature type="transmembrane region" description="Helical" evidence="10">
    <location>
        <begin position="13"/>
        <end position="33"/>
    </location>
</feature>
<keyword evidence="6 10" id="KW-1133">Transmembrane helix</keyword>
<dbReference type="GO" id="GO:0044780">
    <property type="term" value="P:bacterial-type flagellum assembly"/>
    <property type="evidence" value="ECO:0007669"/>
    <property type="project" value="UniProtKB-UniRule"/>
</dbReference>
<proteinExistence type="inferred from homology"/>
<name>A0A5C6U7D1_9SPHN</name>
<dbReference type="RefSeq" id="WP_147122703.1">
    <property type="nucleotide sequence ID" value="NZ_VOPY01000002.1"/>
</dbReference>
<evidence type="ECO:0000256" key="5">
    <source>
        <dbReference type="ARBA" id="ARBA00022692"/>
    </source>
</evidence>
<evidence type="ECO:0000313" key="11">
    <source>
        <dbReference type="EMBL" id="TXC68749.1"/>
    </source>
</evidence>
<comment type="caution">
    <text evidence="11">The sequence shown here is derived from an EMBL/GenBank/DDBJ whole genome shotgun (WGS) entry which is preliminary data.</text>
</comment>
<feature type="transmembrane region" description="Helical" evidence="10">
    <location>
        <begin position="215"/>
        <end position="239"/>
    </location>
</feature>
<sequence>MIAPAFAGAEDQLWQWAMAMIRPGAALIAAPIFGAAQVPLQVRIILAMMIGIAATGAGGAIMPADTLVSFTGFIFIAGEIVVGISIGFALQIGYSAAFVAGETLSNAMGLGFASLNDPQSGASTPVIGQFLSIVATLLLLAMDGHLMLISIIVDSYHTLPPGHAFPGFAAIRDLVDFGASLFAMGLLIAMPVGAALILIQLVMAMLARSAPAMNLFAVGLPVALLSGLVLLAMAAPVMANAVMHAMSDGLEQSQIVVRG</sequence>
<evidence type="ECO:0000256" key="2">
    <source>
        <dbReference type="ARBA" id="ARBA00009772"/>
    </source>
</evidence>
<accession>A0A5C6U7D1</accession>
<feature type="transmembrane region" description="Helical" evidence="10">
    <location>
        <begin position="181"/>
        <end position="203"/>
    </location>
</feature>
<dbReference type="NCBIfam" id="TIGR01400">
    <property type="entry name" value="fliR"/>
    <property type="match status" value="1"/>
</dbReference>
<evidence type="ECO:0000256" key="7">
    <source>
        <dbReference type="ARBA" id="ARBA00023136"/>
    </source>
</evidence>
<gene>
    <name evidence="11" type="primary">fliR</name>
    <name evidence="11" type="ORF">FSZ31_07145</name>
</gene>
<evidence type="ECO:0000313" key="12">
    <source>
        <dbReference type="Proteomes" id="UP000321129"/>
    </source>
</evidence>
<evidence type="ECO:0000256" key="10">
    <source>
        <dbReference type="RuleBase" id="RU362071"/>
    </source>
</evidence>
<reference evidence="11 12" key="1">
    <citation type="submission" date="2019-08" db="EMBL/GenBank/DDBJ databases">
        <title>Sphingorhabdus soil sp. nov., isolated from arctic soil.</title>
        <authorList>
            <person name="Liu Y."/>
        </authorList>
    </citation>
    <scope>NUCLEOTIDE SEQUENCE [LARGE SCALE GENOMIC DNA]</scope>
    <source>
        <strain evidence="11 12">D-2Q-5-6</strain>
    </source>
</reference>
<keyword evidence="11" id="KW-0969">Cilium</keyword>
<keyword evidence="4 10" id="KW-1003">Cell membrane</keyword>
<evidence type="ECO:0000256" key="9">
    <source>
        <dbReference type="NCBIfam" id="TIGR01400"/>
    </source>
</evidence>
<keyword evidence="5 10" id="KW-0812">Transmembrane</keyword>
<dbReference type="OrthoDB" id="9797790at2"/>
<evidence type="ECO:0000256" key="8">
    <source>
        <dbReference type="ARBA" id="ARBA00023143"/>
    </source>
</evidence>
<dbReference type="PANTHER" id="PTHR30065:SF8">
    <property type="entry name" value="FLAGELLAR BIOSYNTHETIC PROTEIN FLIR"/>
    <property type="match status" value="1"/>
</dbReference>
<dbReference type="PANTHER" id="PTHR30065">
    <property type="entry name" value="FLAGELLAR BIOSYNTHETIC PROTEIN FLIR"/>
    <property type="match status" value="1"/>
</dbReference>
<keyword evidence="11" id="KW-0282">Flagellum</keyword>
<dbReference type="EMBL" id="VOPY01000002">
    <property type="protein sequence ID" value="TXC68749.1"/>
    <property type="molecule type" value="Genomic_DNA"/>
</dbReference>
<evidence type="ECO:0000256" key="3">
    <source>
        <dbReference type="ARBA" id="ARBA00021717"/>
    </source>
</evidence>
<comment type="subcellular location">
    <subcellularLocation>
        <location evidence="10">Cell membrane</location>
        <topology evidence="10">Multi-pass membrane protein</topology>
    </subcellularLocation>
    <subcellularLocation>
        <location evidence="10">Bacterial flagellum basal body</location>
    </subcellularLocation>
</comment>
<feature type="transmembrane region" description="Helical" evidence="10">
    <location>
        <begin position="130"/>
        <end position="153"/>
    </location>
</feature>
<keyword evidence="8 10" id="KW-0975">Bacterial flagellum</keyword>
<evidence type="ECO:0000256" key="6">
    <source>
        <dbReference type="ARBA" id="ARBA00022989"/>
    </source>
</evidence>
<dbReference type="Pfam" id="PF01311">
    <property type="entry name" value="Bac_export_1"/>
    <property type="match status" value="1"/>
</dbReference>
<dbReference type="GO" id="GO:0006605">
    <property type="term" value="P:protein targeting"/>
    <property type="evidence" value="ECO:0007669"/>
    <property type="project" value="UniProtKB-UniRule"/>
</dbReference>
<evidence type="ECO:0000256" key="1">
    <source>
        <dbReference type="ARBA" id="ARBA00002578"/>
    </source>
</evidence>
<keyword evidence="7 10" id="KW-0472">Membrane</keyword>
<feature type="transmembrane region" description="Helical" evidence="10">
    <location>
        <begin position="70"/>
        <end position="90"/>
    </location>
</feature>
<feature type="transmembrane region" description="Helical" evidence="10">
    <location>
        <begin position="45"/>
        <end position="64"/>
    </location>
</feature>
<dbReference type="Proteomes" id="UP000321129">
    <property type="component" value="Unassembled WGS sequence"/>
</dbReference>
<comment type="similarity">
    <text evidence="2 10">Belongs to the FliR/MopE/SpaR family.</text>
</comment>
<keyword evidence="11" id="KW-0966">Cell projection</keyword>